<dbReference type="InterPro" id="IPR010567">
    <property type="entry name" value="OrfX2/OrfX3/P47"/>
</dbReference>
<keyword evidence="1" id="KW-0843">Virulence</keyword>
<dbReference type="EMBL" id="FN554889">
    <property type="protein sequence ID" value="CBG72874.1"/>
    <property type="molecule type" value="Genomic_DNA"/>
</dbReference>
<reference evidence="5 6" key="1">
    <citation type="journal article" date="2010" name="Mol. Plant Microbe Interact.">
        <title>Streptomyces scabies 87-22 contains a coronafacic acid-like biosynthetic cluster that contributes to plant-microbe interactions.</title>
        <authorList>
            <person name="Bignell D.R."/>
            <person name="Seipke R.F."/>
            <person name="Huguet-Tapia J.C."/>
            <person name="Chambers A.H."/>
            <person name="Parry R.J."/>
            <person name="Loria R."/>
        </authorList>
    </citation>
    <scope>NUCLEOTIDE SEQUENCE [LARGE SCALE GENOMIC DNA]</scope>
    <source>
        <strain evidence="5 6">87.22</strain>
    </source>
</reference>
<keyword evidence="6" id="KW-1185">Reference proteome</keyword>
<gene>
    <name evidence="5" type="ordered locus">SCAB_58511</name>
</gene>
<dbReference type="Proteomes" id="UP000001444">
    <property type="component" value="Chromosome"/>
</dbReference>
<comment type="similarity">
    <text evidence="2">Belongs to the TULIP P47 family.</text>
</comment>
<proteinExistence type="inferred from homology"/>
<dbReference type="KEGG" id="scb:SCAB_58511"/>
<evidence type="ECO:0000256" key="2">
    <source>
        <dbReference type="ARBA" id="ARBA00035010"/>
    </source>
</evidence>
<sequence length="539" mass="57924">MDHSALSRRGALSAVFGSAAALGVPATARAATPPEVPAAAPALLPAIPGGKHLHLSYVDADSAHKLKTTRLLGDTPPSTDDFTTLGWDTISAVALTDVNNAIAKYGTSPHAWDGTVRRTKFSPEVALSGQFEPWTLTTGGTGSKVIMKIPFSAEVVIVDGEDKTDYVVKGGTAGVEVDLAFDPAQQLRVDTLPDDGKLALVTDVAFVQPAAGDMPDEDREWLNKTLKYLLEQWLNAPANLGQFQHVFTAVDLNSAEAMGDLAWLVPTHTSYAYINGKNEDDSYLGVLCMTENRDPGNAPQELAPGAMLGDQQKWSGFTVSKDRFMHKMVLPGLQHHFPDAKLTVKNGVFTAESEFRMAEIDVDGDSYQPVATLFSVSVDYDRITTHMQLHIPVNGHIDGYAKIEYAIQPTLGQNSKGQACVTYRVVQQDLSQWTTTDGIFGDFELWLGKIADGLGGMLRSVVGDIGLKVLGSILFGGVFALMDGLEGMDVEKALDHLPTADSFAQDATLPIAWTNADVLKPAQVRLHNGAFQLFGPTFA</sequence>
<feature type="signal peptide" evidence="3">
    <location>
        <begin position="1"/>
        <end position="30"/>
    </location>
</feature>
<evidence type="ECO:0000313" key="5">
    <source>
        <dbReference type="EMBL" id="CBG72874.1"/>
    </source>
</evidence>
<dbReference type="HOGENOM" id="CLU_032638_0_0_11"/>
<dbReference type="InterPro" id="IPR006311">
    <property type="entry name" value="TAT_signal"/>
</dbReference>
<evidence type="ECO:0000256" key="3">
    <source>
        <dbReference type="SAM" id="SignalP"/>
    </source>
</evidence>
<protein>
    <submittedName>
        <fullName evidence="5">Putative membrane protein</fullName>
    </submittedName>
</protein>
<organism evidence="5 6">
    <name type="scientific">Streptomyces scabiei (strain 87.22)</name>
    <dbReference type="NCBI Taxonomy" id="680198"/>
    <lineage>
        <taxon>Bacteria</taxon>
        <taxon>Bacillati</taxon>
        <taxon>Actinomycetota</taxon>
        <taxon>Actinomycetes</taxon>
        <taxon>Kitasatosporales</taxon>
        <taxon>Streptomycetaceae</taxon>
        <taxon>Streptomyces</taxon>
    </lineage>
</organism>
<feature type="domain" description="Protein OrfX2/OrfX3/P47" evidence="4">
    <location>
        <begin position="84"/>
        <end position="535"/>
    </location>
</feature>
<evidence type="ECO:0000259" key="4">
    <source>
        <dbReference type="Pfam" id="PF06597"/>
    </source>
</evidence>
<dbReference type="eggNOG" id="ENOG50316NY">
    <property type="taxonomic scope" value="Bacteria"/>
</dbReference>
<dbReference type="GeneID" id="24308012"/>
<dbReference type="Pfam" id="PF06597">
    <property type="entry name" value="Clostridium_P47"/>
    <property type="match status" value="1"/>
</dbReference>
<feature type="chain" id="PRO_5003005081" evidence="3">
    <location>
        <begin position="31"/>
        <end position="539"/>
    </location>
</feature>
<name>C9Z4C4_STRSW</name>
<dbReference type="PROSITE" id="PS51318">
    <property type="entry name" value="TAT"/>
    <property type="match status" value="1"/>
</dbReference>
<accession>C9Z4C4</accession>
<keyword evidence="3" id="KW-0732">Signal</keyword>
<evidence type="ECO:0000313" key="6">
    <source>
        <dbReference type="Proteomes" id="UP000001444"/>
    </source>
</evidence>
<dbReference type="AlphaFoldDB" id="C9Z4C4"/>
<dbReference type="RefSeq" id="WP_013003441.1">
    <property type="nucleotide sequence ID" value="NC_013929.1"/>
</dbReference>
<evidence type="ECO:0000256" key="1">
    <source>
        <dbReference type="ARBA" id="ARBA00023026"/>
    </source>
</evidence>